<dbReference type="PROSITE" id="PS00166">
    <property type="entry name" value="ENOYL_COA_HYDRATASE"/>
    <property type="match status" value="1"/>
</dbReference>
<dbReference type="InterPro" id="IPR018376">
    <property type="entry name" value="Enoyl-CoA_hyd/isom_CS"/>
</dbReference>
<sequence>MEKVKLMMHNNIATLEIANPPVNALSKQVTDELLEHLESLAENPEVRVLLIKGAGEKAFMAGADIKEFPNVMNQTKTGEVTKFVLKSHSMYNNLANFPKPTIAILNGMALGGGCELALACDIRIAAEEVQLGLPEIKLGIFPGGGGTQRLPRLIGPSKAKMLMFSGNPITAEEAYRIGLVDDVIPAIDLHEKAIELAEGISSRPGVGLRLIKKLVNRGLELPLEEALRLEAEYFESVLNTEDAHEGVEAFLEKRQPQFKHM</sequence>
<dbReference type="InterPro" id="IPR001753">
    <property type="entry name" value="Enoyl-CoA_hydra/iso"/>
</dbReference>
<reference evidence="4 5" key="1">
    <citation type="submission" date="2016-10" db="EMBL/GenBank/DDBJ databases">
        <authorList>
            <person name="de Groot N.N."/>
        </authorList>
    </citation>
    <scope>NUCLEOTIDE SEQUENCE [LARGE SCALE GENOMIC DNA]</scope>
    <source>
        <strain evidence="4 5">DSM 21632</strain>
    </source>
</reference>
<dbReference type="GO" id="GO:0016836">
    <property type="term" value="F:hydro-lyase activity"/>
    <property type="evidence" value="ECO:0007669"/>
    <property type="project" value="UniProtKB-ARBA"/>
</dbReference>
<dbReference type="AlphaFoldDB" id="A0A1G8JEH4"/>
<evidence type="ECO:0000256" key="2">
    <source>
        <dbReference type="ARBA" id="ARBA00023239"/>
    </source>
</evidence>
<keyword evidence="5" id="KW-1185">Reference proteome</keyword>
<dbReference type="PANTHER" id="PTHR11941:SF54">
    <property type="entry name" value="ENOYL-COA HYDRATASE, MITOCHONDRIAL"/>
    <property type="match status" value="1"/>
</dbReference>
<dbReference type="CDD" id="cd06558">
    <property type="entry name" value="crotonase-like"/>
    <property type="match status" value="1"/>
</dbReference>
<comment type="similarity">
    <text evidence="1 3">Belongs to the enoyl-CoA hydratase/isomerase family.</text>
</comment>
<accession>A0A1G8JEH4</accession>
<dbReference type="Gene3D" id="3.90.226.10">
    <property type="entry name" value="2-enoyl-CoA Hydratase, Chain A, domain 1"/>
    <property type="match status" value="1"/>
</dbReference>
<dbReference type="Pfam" id="PF00378">
    <property type="entry name" value="ECH_1"/>
    <property type="match status" value="1"/>
</dbReference>
<dbReference type="EMBL" id="FNDK01000032">
    <property type="protein sequence ID" value="SDI29463.1"/>
    <property type="molecule type" value="Genomic_DNA"/>
</dbReference>
<dbReference type="Gene3D" id="1.10.12.10">
    <property type="entry name" value="Lyase 2-enoyl-coa Hydratase, Chain A, domain 2"/>
    <property type="match status" value="1"/>
</dbReference>
<dbReference type="PANTHER" id="PTHR11941">
    <property type="entry name" value="ENOYL-COA HYDRATASE-RELATED"/>
    <property type="match status" value="1"/>
</dbReference>
<evidence type="ECO:0000313" key="5">
    <source>
        <dbReference type="Proteomes" id="UP000199163"/>
    </source>
</evidence>
<evidence type="ECO:0000313" key="4">
    <source>
        <dbReference type="EMBL" id="SDI29463.1"/>
    </source>
</evidence>
<dbReference type="GO" id="GO:0006635">
    <property type="term" value="P:fatty acid beta-oxidation"/>
    <property type="evidence" value="ECO:0007669"/>
    <property type="project" value="TreeGrafter"/>
</dbReference>
<dbReference type="InterPro" id="IPR029045">
    <property type="entry name" value="ClpP/crotonase-like_dom_sf"/>
</dbReference>
<dbReference type="FunFam" id="1.10.12.10:FF:000001">
    <property type="entry name" value="Probable enoyl-CoA hydratase, mitochondrial"/>
    <property type="match status" value="1"/>
</dbReference>
<dbReference type="Proteomes" id="UP000199163">
    <property type="component" value="Unassembled WGS sequence"/>
</dbReference>
<keyword evidence="2" id="KW-0456">Lyase</keyword>
<name>A0A1G8JEH4_9BACI</name>
<protein>
    <submittedName>
        <fullName evidence="4">Enoyl-CoA hydratase/carnithine racemase</fullName>
    </submittedName>
</protein>
<evidence type="ECO:0000256" key="3">
    <source>
        <dbReference type="RuleBase" id="RU003707"/>
    </source>
</evidence>
<dbReference type="SUPFAM" id="SSF52096">
    <property type="entry name" value="ClpP/crotonase"/>
    <property type="match status" value="1"/>
</dbReference>
<organism evidence="4 5">
    <name type="scientific">Alteribacillus persepolensis</name>
    <dbReference type="NCBI Taxonomy" id="568899"/>
    <lineage>
        <taxon>Bacteria</taxon>
        <taxon>Bacillati</taxon>
        <taxon>Bacillota</taxon>
        <taxon>Bacilli</taxon>
        <taxon>Bacillales</taxon>
        <taxon>Bacillaceae</taxon>
        <taxon>Alteribacillus</taxon>
    </lineage>
</organism>
<dbReference type="RefSeq" id="WP_175487571.1">
    <property type="nucleotide sequence ID" value="NZ_FNDK01000032.1"/>
</dbReference>
<gene>
    <name evidence="4" type="ORF">SAMN05192534_1326</name>
</gene>
<evidence type="ECO:0000256" key="1">
    <source>
        <dbReference type="ARBA" id="ARBA00005254"/>
    </source>
</evidence>
<dbReference type="STRING" id="568899.SAMN05192534_1326"/>
<dbReference type="InterPro" id="IPR014748">
    <property type="entry name" value="Enoyl-CoA_hydra_C"/>
</dbReference>
<dbReference type="FunFam" id="3.90.226.10:FF:000009">
    <property type="entry name" value="Carnitinyl-CoA dehydratase"/>
    <property type="match status" value="1"/>
</dbReference>
<proteinExistence type="inferred from homology"/>